<protein>
    <submittedName>
        <fullName evidence="1">Uncharacterized protein</fullName>
    </submittedName>
</protein>
<comment type="caution">
    <text evidence="1">The sequence shown here is derived from an EMBL/GenBank/DDBJ whole genome shotgun (WGS) entry which is preliminary data.</text>
</comment>
<evidence type="ECO:0000313" key="2">
    <source>
        <dbReference type="Proteomes" id="UP000558488"/>
    </source>
</evidence>
<reference evidence="1 2" key="1">
    <citation type="journal article" date="2020" name="Nature">
        <title>Six reference-quality genomes reveal evolution of bat adaptations.</title>
        <authorList>
            <person name="Jebb D."/>
            <person name="Huang Z."/>
            <person name="Pippel M."/>
            <person name="Hughes G.M."/>
            <person name="Lavrichenko K."/>
            <person name="Devanna P."/>
            <person name="Winkler S."/>
            <person name="Jermiin L.S."/>
            <person name="Skirmuntt E.C."/>
            <person name="Katzourakis A."/>
            <person name="Burkitt-Gray L."/>
            <person name="Ray D.A."/>
            <person name="Sullivan K.A.M."/>
            <person name="Roscito J.G."/>
            <person name="Kirilenko B.M."/>
            <person name="Davalos L.M."/>
            <person name="Corthals A.P."/>
            <person name="Power M.L."/>
            <person name="Jones G."/>
            <person name="Ransome R.D."/>
            <person name="Dechmann D.K.N."/>
            <person name="Locatelli A.G."/>
            <person name="Puechmaille S.J."/>
            <person name="Fedrigo O."/>
            <person name="Jarvis E.D."/>
            <person name="Hiller M."/>
            <person name="Vernes S.C."/>
            <person name="Myers E.W."/>
            <person name="Teeling E.C."/>
        </authorList>
    </citation>
    <scope>NUCLEOTIDE SEQUENCE [LARGE SCALE GENOMIC DNA]</scope>
    <source>
        <strain evidence="1">MPipKuh1</strain>
        <tissue evidence="1">Flight muscle</tissue>
    </source>
</reference>
<sequence length="125" mass="14505">MSQYSLSTLSNLLCAQITHASHFHHVDLLSPWGQLSPASVPSSPWLHHLLSRAFPRPGPSCPACTWLFACQRKEATRGSRPCRLLTFDRFLYMRPPPEFAPVKKCSSVFLFNKKHHLFFFFNYYY</sequence>
<accession>A0A7J7YNN0</accession>
<name>A0A7J7YNN0_PIPKU</name>
<dbReference type="EMBL" id="JACAGB010000005">
    <property type="protein sequence ID" value="KAF6363110.1"/>
    <property type="molecule type" value="Genomic_DNA"/>
</dbReference>
<dbReference type="Proteomes" id="UP000558488">
    <property type="component" value="Unassembled WGS sequence"/>
</dbReference>
<organism evidence="1 2">
    <name type="scientific">Pipistrellus kuhlii</name>
    <name type="common">Kuhl's pipistrelle</name>
    <dbReference type="NCBI Taxonomy" id="59472"/>
    <lineage>
        <taxon>Eukaryota</taxon>
        <taxon>Metazoa</taxon>
        <taxon>Chordata</taxon>
        <taxon>Craniata</taxon>
        <taxon>Vertebrata</taxon>
        <taxon>Euteleostomi</taxon>
        <taxon>Mammalia</taxon>
        <taxon>Eutheria</taxon>
        <taxon>Laurasiatheria</taxon>
        <taxon>Chiroptera</taxon>
        <taxon>Yangochiroptera</taxon>
        <taxon>Vespertilionidae</taxon>
        <taxon>Pipistrellus</taxon>
    </lineage>
</organism>
<dbReference type="AlphaFoldDB" id="A0A7J7YNN0"/>
<proteinExistence type="predicted"/>
<evidence type="ECO:0000313" key="1">
    <source>
        <dbReference type="EMBL" id="KAF6363110.1"/>
    </source>
</evidence>
<gene>
    <name evidence="1" type="ORF">mPipKuh1_010107</name>
</gene>
<keyword evidence="2" id="KW-1185">Reference proteome</keyword>